<evidence type="ECO:0000256" key="7">
    <source>
        <dbReference type="SAM" id="Phobius"/>
    </source>
</evidence>
<dbReference type="PROSITE" id="PS00086">
    <property type="entry name" value="CYTOCHROME_P450"/>
    <property type="match status" value="1"/>
</dbReference>
<keyword evidence="6" id="KW-0560">Oxidoreductase</keyword>
<proteinExistence type="inferred from homology"/>
<reference evidence="8 9" key="1">
    <citation type="journal article" date="2024" name="Commun. Biol.">
        <title>Comparative genomic analysis of thermophilic fungi reveals convergent evolutionary adaptations and gene losses.</title>
        <authorList>
            <person name="Steindorff A.S."/>
            <person name="Aguilar-Pontes M.V."/>
            <person name="Robinson A.J."/>
            <person name="Andreopoulos B."/>
            <person name="LaButti K."/>
            <person name="Kuo A."/>
            <person name="Mondo S."/>
            <person name="Riley R."/>
            <person name="Otillar R."/>
            <person name="Haridas S."/>
            <person name="Lipzen A."/>
            <person name="Grimwood J."/>
            <person name="Schmutz J."/>
            <person name="Clum A."/>
            <person name="Reid I.D."/>
            <person name="Moisan M.C."/>
            <person name="Butler G."/>
            <person name="Nguyen T.T.M."/>
            <person name="Dewar K."/>
            <person name="Conant G."/>
            <person name="Drula E."/>
            <person name="Henrissat B."/>
            <person name="Hansel C."/>
            <person name="Singer S."/>
            <person name="Hutchinson M.I."/>
            <person name="de Vries R.P."/>
            <person name="Natvig D.O."/>
            <person name="Powell A.J."/>
            <person name="Tsang A."/>
            <person name="Grigoriev I.V."/>
        </authorList>
    </citation>
    <scope>NUCLEOTIDE SEQUENCE [LARGE SCALE GENOMIC DNA]</scope>
    <source>
        <strain evidence="8 9">CBS 494.80</strain>
    </source>
</reference>
<evidence type="ECO:0000256" key="2">
    <source>
        <dbReference type="ARBA" id="ARBA00010617"/>
    </source>
</evidence>
<dbReference type="PRINTS" id="PR00385">
    <property type="entry name" value="P450"/>
</dbReference>
<evidence type="ECO:0000256" key="6">
    <source>
        <dbReference type="RuleBase" id="RU000461"/>
    </source>
</evidence>
<dbReference type="InterPro" id="IPR001128">
    <property type="entry name" value="Cyt_P450"/>
</dbReference>
<feature type="transmembrane region" description="Helical" evidence="7">
    <location>
        <begin position="20"/>
        <end position="45"/>
    </location>
</feature>
<keyword evidence="6" id="KW-0503">Monooxygenase</keyword>
<keyword evidence="7" id="KW-0472">Membrane</keyword>
<gene>
    <name evidence="8" type="ORF">VTL71DRAFT_13721</name>
</gene>
<dbReference type="Gene3D" id="1.10.630.10">
    <property type="entry name" value="Cytochrome P450"/>
    <property type="match status" value="1"/>
</dbReference>
<comment type="caution">
    <text evidence="8">The sequence shown here is derived from an EMBL/GenBank/DDBJ whole genome shotgun (WGS) entry which is preliminary data.</text>
</comment>
<dbReference type="CDD" id="cd11058">
    <property type="entry name" value="CYP60B-like"/>
    <property type="match status" value="1"/>
</dbReference>
<keyword evidence="4 6" id="KW-0479">Metal-binding</keyword>
<dbReference type="InterPro" id="IPR017972">
    <property type="entry name" value="Cyt_P450_CS"/>
</dbReference>
<keyword evidence="3 6" id="KW-0349">Heme</keyword>
<dbReference type="PANTHER" id="PTHR24305:SF210">
    <property type="entry name" value="CYTOCHROME P450 MONOOXYGENASE ASQL-RELATED"/>
    <property type="match status" value="1"/>
</dbReference>
<comment type="cofactor">
    <cofactor evidence="1">
        <name>heme</name>
        <dbReference type="ChEBI" id="CHEBI:30413"/>
    </cofactor>
</comment>
<keyword evidence="7" id="KW-0812">Transmembrane</keyword>
<evidence type="ECO:0000313" key="8">
    <source>
        <dbReference type="EMBL" id="KAL2070695.1"/>
    </source>
</evidence>
<dbReference type="EMBL" id="JAZHXI010000006">
    <property type="protein sequence ID" value="KAL2070695.1"/>
    <property type="molecule type" value="Genomic_DNA"/>
</dbReference>
<comment type="similarity">
    <text evidence="2 6">Belongs to the cytochrome P450 family.</text>
</comment>
<keyword evidence="7" id="KW-1133">Transmembrane helix</keyword>
<accession>A0ABR4CL91</accession>
<keyword evidence="5 6" id="KW-0408">Iron</keyword>
<evidence type="ECO:0008006" key="10">
    <source>
        <dbReference type="Google" id="ProtNLM"/>
    </source>
</evidence>
<sequence length="537" mass="60587">MSSTLQAIWPQGLGPIKPDAFSLIIVLVPSALVSYVILRTIYLLWLHPLSKIPGPPLLATTDIINQWRSNVKGTFSRETAQLHKQFGPLVRIGPNRISVDGSVGYPQVYGLKARGINGGYFDKVPGYLFPGDEHTLLGAPNELHRNLRRALGHAFSEQAVREQEGVVLKQMEILMDQLTLRAKSGEALDVVKWCVSTGPLLIMYILWMNFSFFDITGELTFAKSFASVETGIEHPFIKNFFESTLGSAYSRLLTKYPYLAIPFGMLLGRKQINTAIALEAENRQMVAEMTISRLELGEEPASGQRDFTTYMLKKNREGEQSMSNENILANTGILIIAGSETTSSAMSFFFYISSLNPDRKQILQDEICSSFSDESSMNFTSCSQLTYLQACIEETLRMFPPASETPPRISPGAEVGGTFIPQGTIIHVYPWATFRSPANFTDPDSFRPERWLPSTHPRYDKRYENDNLACVKPFSYGPRDCIGKNLAYNEMRLLICKIMFRFDYDLLAGQNTWHDSQYALILWIKTPLKLQFTLRKK</sequence>
<dbReference type="Proteomes" id="UP001595075">
    <property type="component" value="Unassembled WGS sequence"/>
</dbReference>
<evidence type="ECO:0000256" key="3">
    <source>
        <dbReference type="ARBA" id="ARBA00022617"/>
    </source>
</evidence>
<dbReference type="PANTHER" id="PTHR24305">
    <property type="entry name" value="CYTOCHROME P450"/>
    <property type="match status" value="1"/>
</dbReference>
<dbReference type="PRINTS" id="PR00463">
    <property type="entry name" value="EP450I"/>
</dbReference>
<protein>
    <recommendedName>
        <fullName evidence="10">Cytochrome P450</fullName>
    </recommendedName>
</protein>
<dbReference type="SUPFAM" id="SSF48264">
    <property type="entry name" value="Cytochrome P450"/>
    <property type="match status" value="1"/>
</dbReference>
<dbReference type="Pfam" id="PF00067">
    <property type="entry name" value="p450"/>
    <property type="match status" value="1"/>
</dbReference>
<evidence type="ECO:0000256" key="4">
    <source>
        <dbReference type="ARBA" id="ARBA00022723"/>
    </source>
</evidence>
<dbReference type="InterPro" id="IPR036396">
    <property type="entry name" value="Cyt_P450_sf"/>
</dbReference>
<name>A0ABR4CL91_9HELO</name>
<dbReference type="InterPro" id="IPR002401">
    <property type="entry name" value="Cyt_P450_E_grp-I"/>
</dbReference>
<organism evidence="8 9">
    <name type="scientific">Oculimacula yallundae</name>
    <dbReference type="NCBI Taxonomy" id="86028"/>
    <lineage>
        <taxon>Eukaryota</taxon>
        <taxon>Fungi</taxon>
        <taxon>Dikarya</taxon>
        <taxon>Ascomycota</taxon>
        <taxon>Pezizomycotina</taxon>
        <taxon>Leotiomycetes</taxon>
        <taxon>Helotiales</taxon>
        <taxon>Ploettnerulaceae</taxon>
        <taxon>Oculimacula</taxon>
    </lineage>
</organism>
<evidence type="ECO:0000256" key="5">
    <source>
        <dbReference type="ARBA" id="ARBA00023004"/>
    </source>
</evidence>
<evidence type="ECO:0000256" key="1">
    <source>
        <dbReference type="ARBA" id="ARBA00001971"/>
    </source>
</evidence>
<evidence type="ECO:0000313" key="9">
    <source>
        <dbReference type="Proteomes" id="UP001595075"/>
    </source>
</evidence>
<keyword evidence="9" id="KW-1185">Reference proteome</keyword>
<dbReference type="InterPro" id="IPR050121">
    <property type="entry name" value="Cytochrome_P450_monoxygenase"/>
</dbReference>